<sequence>MQQILLLVLIACAALGAPSHPALRQSPAQEPSEALVARFFQIHNKRMGTTQRRLLGKSSPVFLYVEYSSAHHERVVLHMNVLATMHKSLGVALEYRWYYGYSQSVPDYTAANIQSGAIGTKDNFFEYADIVHIALHRAGGVTPMKTPYTTDGPMAFYKLSRAGIYFQFEGVLPSNAYDGGTWAAACDCNITSNKPGLAVMARGGGLRSQPDHPGTNVDYQHTWVAFYNDHSTADMMIYRN</sequence>
<dbReference type="GeneID" id="20817234"/>
<reference evidence="2" key="1">
    <citation type="submission" date="2013-12" db="EMBL/GenBank/DDBJ databases">
        <title>The Genome Sequence of Aphanomyces astaci APO3.</title>
        <authorList>
            <consortium name="The Broad Institute Genomics Platform"/>
            <person name="Russ C."/>
            <person name="Tyler B."/>
            <person name="van West P."/>
            <person name="Dieguez-Uribeondo J."/>
            <person name="Young S.K."/>
            <person name="Zeng Q."/>
            <person name="Gargeya S."/>
            <person name="Fitzgerald M."/>
            <person name="Abouelleil A."/>
            <person name="Alvarado L."/>
            <person name="Chapman S.B."/>
            <person name="Gainer-Dewar J."/>
            <person name="Goldberg J."/>
            <person name="Griggs A."/>
            <person name="Gujja S."/>
            <person name="Hansen M."/>
            <person name="Howarth C."/>
            <person name="Imamovic A."/>
            <person name="Ireland A."/>
            <person name="Larimer J."/>
            <person name="McCowan C."/>
            <person name="Murphy C."/>
            <person name="Pearson M."/>
            <person name="Poon T.W."/>
            <person name="Priest M."/>
            <person name="Roberts A."/>
            <person name="Saif S."/>
            <person name="Shea T."/>
            <person name="Sykes S."/>
            <person name="Wortman J."/>
            <person name="Nusbaum C."/>
            <person name="Birren B."/>
        </authorList>
    </citation>
    <scope>NUCLEOTIDE SEQUENCE [LARGE SCALE GENOMIC DNA]</scope>
    <source>
        <strain evidence="2">APO3</strain>
    </source>
</reference>
<dbReference type="EMBL" id="KI913181">
    <property type="protein sequence ID" value="ETV68885.1"/>
    <property type="molecule type" value="Genomic_DNA"/>
</dbReference>
<evidence type="ECO:0000313" key="2">
    <source>
        <dbReference type="EMBL" id="ETV68885.1"/>
    </source>
</evidence>
<proteinExistence type="predicted"/>
<dbReference type="VEuPathDB" id="FungiDB:H257_15238"/>
<keyword evidence="1" id="KW-0732">Signal</keyword>
<evidence type="ECO:0000256" key="1">
    <source>
        <dbReference type="SAM" id="SignalP"/>
    </source>
</evidence>
<protein>
    <submittedName>
        <fullName evidence="2">Uncharacterized protein</fullName>
    </submittedName>
</protein>
<dbReference type="RefSeq" id="XP_009841562.1">
    <property type="nucleotide sequence ID" value="XM_009843260.1"/>
</dbReference>
<feature type="signal peptide" evidence="1">
    <location>
        <begin position="1"/>
        <end position="16"/>
    </location>
</feature>
<dbReference type="AlphaFoldDB" id="W4FN32"/>
<name>W4FN32_APHAT</name>
<organism evidence="2">
    <name type="scientific">Aphanomyces astaci</name>
    <name type="common">Crayfish plague agent</name>
    <dbReference type="NCBI Taxonomy" id="112090"/>
    <lineage>
        <taxon>Eukaryota</taxon>
        <taxon>Sar</taxon>
        <taxon>Stramenopiles</taxon>
        <taxon>Oomycota</taxon>
        <taxon>Saprolegniomycetes</taxon>
        <taxon>Saprolegniales</taxon>
        <taxon>Verrucalvaceae</taxon>
        <taxon>Aphanomyces</taxon>
    </lineage>
</organism>
<gene>
    <name evidence="2" type="ORF">H257_15238</name>
</gene>
<feature type="chain" id="PRO_5004841764" evidence="1">
    <location>
        <begin position="17"/>
        <end position="240"/>
    </location>
</feature>
<accession>W4FN32</accession>